<reference evidence="3" key="1">
    <citation type="submission" date="2016-10" db="EMBL/GenBank/DDBJ databases">
        <authorList>
            <person name="Varghese N."/>
            <person name="Submissions S."/>
        </authorList>
    </citation>
    <scope>NUCLEOTIDE SEQUENCE [LARGE SCALE GENOMIC DNA]</scope>
    <source>
        <strain evidence="3">S6-262</strain>
    </source>
</reference>
<evidence type="ECO:0000313" key="2">
    <source>
        <dbReference type="EMBL" id="SEN62906.1"/>
    </source>
</evidence>
<dbReference type="PANTHER" id="PTHR43685:SF2">
    <property type="entry name" value="GLYCOSYLTRANSFERASE 2-LIKE DOMAIN-CONTAINING PROTEIN"/>
    <property type="match status" value="1"/>
</dbReference>
<sequence length="320" mass="34904">MTVTSPVSIVIPCYNRAALVGEAIESALANGDGAEIIVVDDGSTDASWDRISAFSGRIRSFRIPNSGVSAARNFGVEQAKGAFIKFLDSDDRLPAGAVQALLQAQSDLAPQQIVFGDASSIGPMGEAIVPFGYGYAGLAPNGAMSRAALLSGTMSPYLPLYPIKALHLVGGFNPTLSLGEDQELAVRISLAGFQFFRIPFVVAEVREHLEDRLSRTGDADIYRRQVCVANEILRHLCSETSSITQDEILSFARTIWILGRDAARRRFEVESRQLFRISTDIAGPVQAAPVILRPFYKIVDPYKMEKVLDLIKRVIRRTKS</sequence>
<name>A0A1H8I4F6_9SPHN</name>
<dbReference type="PANTHER" id="PTHR43685">
    <property type="entry name" value="GLYCOSYLTRANSFERASE"/>
    <property type="match status" value="1"/>
</dbReference>
<dbReference type="EMBL" id="FOCF01000009">
    <property type="protein sequence ID" value="SEN62906.1"/>
    <property type="molecule type" value="Genomic_DNA"/>
</dbReference>
<evidence type="ECO:0000313" key="3">
    <source>
        <dbReference type="Proteomes" id="UP000199206"/>
    </source>
</evidence>
<dbReference type="RefSeq" id="WP_093666711.1">
    <property type="nucleotide sequence ID" value="NZ_FOCF01000009.1"/>
</dbReference>
<dbReference type="Pfam" id="PF00535">
    <property type="entry name" value="Glycos_transf_2"/>
    <property type="match status" value="1"/>
</dbReference>
<dbReference type="STRING" id="1166340.SAMN05192583_3194"/>
<organism evidence="2 3">
    <name type="scientific">Sphingomonas gellani</name>
    <dbReference type="NCBI Taxonomy" id="1166340"/>
    <lineage>
        <taxon>Bacteria</taxon>
        <taxon>Pseudomonadati</taxon>
        <taxon>Pseudomonadota</taxon>
        <taxon>Alphaproteobacteria</taxon>
        <taxon>Sphingomonadales</taxon>
        <taxon>Sphingomonadaceae</taxon>
        <taxon>Sphingomonas</taxon>
    </lineage>
</organism>
<dbReference type="AlphaFoldDB" id="A0A1H8I4F6"/>
<dbReference type="InterPro" id="IPR050834">
    <property type="entry name" value="Glycosyltransf_2"/>
</dbReference>
<dbReference type="GO" id="GO:0016740">
    <property type="term" value="F:transferase activity"/>
    <property type="evidence" value="ECO:0007669"/>
    <property type="project" value="UniProtKB-KW"/>
</dbReference>
<keyword evidence="2" id="KW-0808">Transferase</keyword>
<protein>
    <submittedName>
        <fullName evidence="2">Glycosyl transferase family 2</fullName>
    </submittedName>
</protein>
<dbReference type="InterPro" id="IPR001173">
    <property type="entry name" value="Glyco_trans_2-like"/>
</dbReference>
<accession>A0A1H8I4F6</accession>
<dbReference type="OrthoDB" id="9807795at2"/>
<dbReference type="SUPFAM" id="SSF53448">
    <property type="entry name" value="Nucleotide-diphospho-sugar transferases"/>
    <property type="match status" value="1"/>
</dbReference>
<dbReference type="Gene3D" id="3.90.550.10">
    <property type="entry name" value="Spore Coat Polysaccharide Biosynthesis Protein SpsA, Chain A"/>
    <property type="match status" value="1"/>
</dbReference>
<dbReference type="Proteomes" id="UP000199206">
    <property type="component" value="Unassembled WGS sequence"/>
</dbReference>
<feature type="domain" description="Glycosyltransferase 2-like" evidence="1">
    <location>
        <begin position="8"/>
        <end position="107"/>
    </location>
</feature>
<gene>
    <name evidence="2" type="ORF">SAMN05192583_3194</name>
</gene>
<proteinExistence type="predicted"/>
<keyword evidence="3" id="KW-1185">Reference proteome</keyword>
<dbReference type="InterPro" id="IPR029044">
    <property type="entry name" value="Nucleotide-diphossugar_trans"/>
</dbReference>
<evidence type="ECO:0000259" key="1">
    <source>
        <dbReference type="Pfam" id="PF00535"/>
    </source>
</evidence>